<dbReference type="GO" id="GO:0016413">
    <property type="term" value="F:O-acetyltransferase activity"/>
    <property type="evidence" value="ECO:0007669"/>
    <property type="project" value="InterPro"/>
</dbReference>
<dbReference type="Pfam" id="PF14416">
    <property type="entry name" value="PMR5N"/>
    <property type="match status" value="1"/>
</dbReference>
<keyword evidence="5" id="KW-1185">Reference proteome</keyword>
<dbReference type="PANTHER" id="PTHR32285:SF22">
    <property type="entry name" value="PROTEIN TRICHOME BIREFRINGENCE"/>
    <property type="match status" value="1"/>
</dbReference>
<dbReference type="GO" id="GO:0005794">
    <property type="term" value="C:Golgi apparatus"/>
    <property type="evidence" value="ECO:0007669"/>
    <property type="project" value="TreeGrafter"/>
</dbReference>
<accession>A0A9D5A3R2</accession>
<dbReference type="Gramene" id="Psat06G0258700-T1">
    <property type="protein sequence ID" value="KAI5396427.1"/>
    <property type="gene ID" value="KIW84_062587"/>
</dbReference>
<sequence length="192" mass="21709">MAETTKHVLNSDIKTLFTILKTIKTLAFVYAFILAFLSFTLLLAFSSPNASSPSSSNSTSHSSNTSTKTFKVTPYGNKTQASVPTTNTASSHVSHEAKSQKNTNQAANMKQEIRMMESLRKCDFFVGQWVKDDQYYPLYQPGSCNLIDEQFDCINNERPNKDFQKLKWRPNGCSLPRLENFVQILQLICFVL</sequence>
<comment type="caution">
    <text evidence="4">The sequence shown here is derived from an EMBL/GenBank/DDBJ whole genome shotgun (WGS) entry which is preliminary data.</text>
</comment>
<proteinExistence type="predicted"/>
<dbReference type="InterPro" id="IPR029962">
    <property type="entry name" value="TBL"/>
</dbReference>
<feature type="compositionally biased region" description="Polar residues" evidence="1">
    <location>
        <begin position="76"/>
        <end position="92"/>
    </location>
</feature>
<feature type="region of interest" description="Disordered" evidence="1">
    <location>
        <begin position="51"/>
        <end position="106"/>
    </location>
</feature>
<feature type="domain" description="Trichome birefringence-like N-terminal" evidence="3">
    <location>
        <begin position="121"/>
        <end position="174"/>
    </location>
</feature>
<name>A0A9D5A3R2_PEA</name>
<evidence type="ECO:0000259" key="3">
    <source>
        <dbReference type="Pfam" id="PF14416"/>
    </source>
</evidence>
<dbReference type="InterPro" id="IPR025846">
    <property type="entry name" value="TBL_N"/>
</dbReference>
<dbReference type="AlphaFoldDB" id="A0A9D5A3R2"/>
<feature type="transmembrane region" description="Helical" evidence="2">
    <location>
        <begin position="26"/>
        <end position="45"/>
    </location>
</feature>
<dbReference type="PANTHER" id="PTHR32285">
    <property type="entry name" value="PROTEIN TRICHOME BIREFRINGENCE-LIKE 9-RELATED"/>
    <property type="match status" value="1"/>
</dbReference>
<dbReference type="Proteomes" id="UP001058974">
    <property type="component" value="Chromosome 6"/>
</dbReference>
<reference evidence="4 5" key="1">
    <citation type="journal article" date="2022" name="Nat. Genet.">
        <title>Improved pea reference genome and pan-genome highlight genomic features and evolutionary characteristics.</title>
        <authorList>
            <person name="Yang T."/>
            <person name="Liu R."/>
            <person name="Luo Y."/>
            <person name="Hu S."/>
            <person name="Wang D."/>
            <person name="Wang C."/>
            <person name="Pandey M.K."/>
            <person name="Ge S."/>
            <person name="Xu Q."/>
            <person name="Li N."/>
            <person name="Li G."/>
            <person name="Huang Y."/>
            <person name="Saxena R.K."/>
            <person name="Ji Y."/>
            <person name="Li M."/>
            <person name="Yan X."/>
            <person name="He Y."/>
            <person name="Liu Y."/>
            <person name="Wang X."/>
            <person name="Xiang C."/>
            <person name="Varshney R.K."/>
            <person name="Ding H."/>
            <person name="Gao S."/>
            <person name="Zong X."/>
        </authorList>
    </citation>
    <scope>NUCLEOTIDE SEQUENCE [LARGE SCALE GENOMIC DNA]</scope>
    <source>
        <strain evidence="4 5">cv. Zhongwan 6</strain>
    </source>
</reference>
<evidence type="ECO:0000313" key="4">
    <source>
        <dbReference type="EMBL" id="KAI5396427.1"/>
    </source>
</evidence>
<gene>
    <name evidence="4" type="ORF">KIW84_062587</name>
</gene>
<feature type="compositionally biased region" description="Low complexity" evidence="1">
    <location>
        <begin position="51"/>
        <end position="67"/>
    </location>
</feature>
<keyword evidence="2" id="KW-1133">Transmembrane helix</keyword>
<protein>
    <recommendedName>
        <fullName evidence="3">Trichome birefringence-like N-terminal domain-containing protein</fullName>
    </recommendedName>
</protein>
<organism evidence="4 5">
    <name type="scientific">Pisum sativum</name>
    <name type="common">Garden pea</name>
    <name type="synonym">Lathyrus oleraceus</name>
    <dbReference type="NCBI Taxonomy" id="3888"/>
    <lineage>
        <taxon>Eukaryota</taxon>
        <taxon>Viridiplantae</taxon>
        <taxon>Streptophyta</taxon>
        <taxon>Embryophyta</taxon>
        <taxon>Tracheophyta</taxon>
        <taxon>Spermatophyta</taxon>
        <taxon>Magnoliopsida</taxon>
        <taxon>eudicotyledons</taxon>
        <taxon>Gunneridae</taxon>
        <taxon>Pentapetalae</taxon>
        <taxon>rosids</taxon>
        <taxon>fabids</taxon>
        <taxon>Fabales</taxon>
        <taxon>Fabaceae</taxon>
        <taxon>Papilionoideae</taxon>
        <taxon>50 kb inversion clade</taxon>
        <taxon>NPAAA clade</taxon>
        <taxon>Hologalegina</taxon>
        <taxon>IRL clade</taxon>
        <taxon>Fabeae</taxon>
        <taxon>Lathyrus</taxon>
    </lineage>
</organism>
<keyword evidence="2" id="KW-0812">Transmembrane</keyword>
<keyword evidence="2" id="KW-0472">Membrane</keyword>
<evidence type="ECO:0000313" key="5">
    <source>
        <dbReference type="Proteomes" id="UP001058974"/>
    </source>
</evidence>
<evidence type="ECO:0000256" key="1">
    <source>
        <dbReference type="SAM" id="MobiDB-lite"/>
    </source>
</evidence>
<evidence type="ECO:0000256" key="2">
    <source>
        <dbReference type="SAM" id="Phobius"/>
    </source>
</evidence>
<dbReference type="EMBL" id="JAMSHJ010000006">
    <property type="protein sequence ID" value="KAI5396427.1"/>
    <property type="molecule type" value="Genomic_DNA"/>
</dbReference>